<dbReference type="PANTHER" id="PTHR45138:SF24">
    <property type="entry name" value="DIGUANYLATE CYCLASE DGCC-RELATED"/>
    <property type="match status" value="1"/>
</dbReference>
<dbReference type="EMBL" id="JADIKM010000004">
    <property type="protein sequence ID" value="MFK2905322.1"/>
    <property type="molecule type" value="Genomic_DNA"/>
</dbReference>
<protein>
    <recommendedName>
        <fullName evidence="1">diguanylate cyclase</fullName>
        <ecNumber evidence="1">2.7.7.65</ecNumber>
    </recommendedName>
</protein>
<evidence type="ECO:0000256" key="3">
    <source>
        <dbReference type="SAM" id="SignalP"/>
    </source>
</evidence>
<organism evidence="5 6">
    <name type="scientific">Dyella ginsengisoli</name>
    <dbReference type="NCBI Taxonomy" id="363848"/>
    <lineage>
        <taxon>Bacteria</taxon>
        <taxon>Pseudomonadati</taxon>
        <taxon>Pseudomonadota</taxon>
        <taxon>Gammaproteobacteria</taxon>
        <taxon>Lysobacterales</taxon>
        <taxon>Rhodanobacteraceae</taxon>
        <taxon>Dyella</taxon>
    </lineage>
</organism>
<evidence type="ECO:0000313" key="5">
    <source>
        <dbReference type="EMBL" id="MFK2905322.1"/>
    </source>
</evidence>
<dbReference type="Proteomes" id="UP001620460">
    <property type="component" value="Unassembled WGS sequence"/>
</dbReference>
<dbReference type="Gene3D" id="1.25.40.10">
    <property type="entry name" value="Tetratricopeptide repeat domain"/>
    <property type="match status" value="1"/>
</dbReference>
<keyword evidence="2" id="KW-1133">Transmembrane helix</keyword>
<dbReference type="InterPro" id="IPR043128">
    <property type="entry name" value="Rev_trsase/Diguanyl_cyclase"/>
</dbReference>
<feature type="signal peptide" evidence="3">
    <location>
        <begin position="1"/>
        <end position="22"/>
    </location>
</feature>
<dbReference type="PANTHER" id="PTHR45138">
    <property type="entry name" value="REGULATORY COMPONENTS OF SENSORY TRANSDUCTION SYSTEM"/>
    <property type="match status" value="1"/>
</dbReference>
<dbReference type="InterPro" id="IPR029787">
    <property type="entry name" value="Nucleotide_cyclase"/>
</dbReference>
<dbReference type="SUPFAM" id="SSF48452">
    <property type="entry name" value="TPR-like"/>
    <property type="match status" value="1"/>
</dbReference>
<comment type="caution">
    <text evidence="5">The sequence shown here is derived from an EMBL/GenBank/DDBJ whole genome shotgun (WGS) entry which is preliminary data.</text>
</comment>
<evidence type="ECO:0000256" key="2">
    <source>
        <dbReference type="SAM" id="Phobius"/>
    </source>
</evidence>
<evidence type="ECO:0000259" key="4">
    <source>
        <dbReference type="PROSITE" id="PS50887"/>
    </source>
</evidence>
<dbReference type="PROSITE" id="PS50887">
    <property type="entry name" value="GGDEF"/>
    <property type="match status" value="1"/>
</dbReference>
<keyword evidence="3" id="KW-0732">Signal</keyword>
<dbReference type="CDD" id="cd01949">
    <property type="entry name" value="GGDEF"/>
    <property type="match status" value="1"/>
</dbReference>
<accession>A0ABW8JW31</accession>
<reference evidence="5 6" key="1">
    <citation type="submission" date="2020-10" db="EMBL/GenBank/DDBJ databases">
        <title>Phylogeny of dyella-like bacteria.</title>
        <authorList>
            <person name="Fu J."/>
        </authorList>
    </citation>
    <scope>NUCLEOTIDE SEQUENCE [LARGE SCALE GENOMIC DNA]</scope>
    <source>
        <strain evidence="5 6">Gsoil3046</strain>
    </source>
</reference>
<dbReference type="SMART" id="SM00267">
    <property type="entry name" value="GGDEF"/>
    <property type="match status" value="1"/>
</dbReference>
<evidence type="ECO:0000313" key="6">
    <source>
        <dbReference type="Proteomes" id="UP001620460"/>
    </source>
</evidence>
<evidence type="ECO:0000256" key="1">
    <source>
        <dbReference type="ARBA" id="ARBA00012528"/>
    </source>
</evidence>
<dbReference type="RefSeq" id="WP_404634716.1">
    <property type="nucleotide sequence ID" value="NZ_JADIKM010000004.1"/>
</dbReference>
<name>A0ABW8JW31_9GAMM</name>
<dbReference type="Pfam" id="PF00990">
    <property type="entry name" value="GGDEF"/>
    <property type="match status" value="1"/>
</dbReference>
<feature type="domain" description="GGDEF" evidence="4">
    <location>
        <begin position="443"/>
        <end position="576"/>
    </location>
</feature>
<feature type="chain" id="PRO_5046992637" description="diguanylate cyclase" evidence="3">
    <location>
        <begin position="23"/>
        <end position="583"/>
    </location>
</feature>
<dbReference type="EC" id="2.7.7.65" evidence="1"/>
<keyword evidence="6" id="KW-1185">Reference proteome</keyword>
<dbReference type="NCBIfam" id="TIGR00254">
    <property type="entry name" value="GGDEF"/>
    <property type="match status" value="1"/>
</dbReference>
<gene>
    <name evidence="5" type="ORF">ISP17_15270</name>
</gene>
<dbReference type="Gene3D" id="3.30.70.270">
    <property type="match status" value="1"/>
</dbReference>
<dbReference type="SUPFAM" id="SSF55073">
    <property type="entry name" value="Nucleotide cyclase"/>
    <property type="match status" value="1"/>
</dbReference>
<proteinExistence type="predicted"/>
<sequence length="583" mass="64038">MSLAALAAAALCACVAAAPAMATITDPGAFLDETEHLRIRNHRQFAERLAQIHREAPPLSPAEQWHLRYLDAFETTLQGDYVAAEKPLREVIDRSGDPMLAAKASAVLLSNLAISHRYEDAFRLAHRLTIQLPSIRNKATRFMVLANLSQMLNFAGQTDLALQYARMMEDAVPTGTTLCDPRFKQMAALYSAKKLTASSTALRDTVNLCKAAGQPIIAAATELIISTLDLQEHQPGKALALLDRIAPSLRANRYYPHLLSAQTQRAQAYEQLGRDDEARQTALAVLANAHSGEINGFLTDIYELLYRLAERRGQPAAALAYYKQYVAQNQGALDDAAAQALAYQTVQQQVLTHQLETQELARQNSVLKLQRALDAKAVETSRLYIALLLLMLAAIAVWLARTLRSKLHFKHLASRDALTGTLNHQHFMGECDRLLRGLETRSAHACLIWIDLDHFKQINDTHGHAIGDLALRHAVQVCRQHLRPGDLFGRLGGEEFGILLDDCPREQAIAIADRIRLAIEASPMVLNDAEVAISASIGVAATATSGHDLQRLCRDADAALYRAKRAGRNRVVADAADSSFVEA</sequence>
<feature type="transmembrane region" description="Helical" evidence="2">
    <location>
        <begin position="383"/>
        <end position="400"/>
    </location>
</feature>
<dbReference type="InterPro" id="IPR050469">
    <property type="entry name" value="Diguanylate_Cyclase"/>
</dbReference>
<dbReference type="InterPro" id="IPR000160">
    <property type="entry name" value="GGDEF_dom"/>
</dbReference>
<dbReference type="InterPro" id="IPR011990">
    <property type="entry name" value="TPR-like_helical_dom_sf"/>
</dbReference>
<keyword evidence="2" id="KW-0812">Transmembrane</keyword>
<keyword evidence="2" id="KW-0472">Membrane</keyword>